<keyword evidence="4" id="KW-1185">Reference proteome</keyword>
<evidence type="ECO:0000256" key="2">
    <source>
        <dbReference type="SAM" id="SignalP"/>
    </source>
</evidence>
<feature type="compositionally biased region" description="Pro residues" evidence="1">
    <location>
        <begin position="145"/>
        <end position="157"/>
    </location>
</feature>
<feature type="compositionally biased region" description="Low complexity" evidence="1">
    <location>
        <begin position="40"/>
        <end position="49"/>
    </location>
</feature>
<protein>
    <submittedName>
        <fullName evidence="3">Uncharacterized protein</fullName>
    </submittedName>
</protein>
<feature type="signal peptide" evidence="2">
    <location>
        <begin position="1"/>
        <end position="20"/>
    </location>
</feature>
<comment type="caution">
    <text evidence="3">The sequence shown here is derived from an EMBL/GenBank/DDBJ whole genome shotgun (WGS) entry which is preliminary data.</text>
</comment>
<name>A0AAV9UWJ5_9PEZI</name>
<evidence type="ECO:0000256" key="1">
    <source>
        <dbReference type="SAM" id="MobiDB-lite"/>
    </source>
</evidence>
<evidence type="ECO:0000313" key="3">
    <source>
        <dbReference type="EMBL" id="KAK6350281.1"/>
    </source>
</evidence>
<feature type="compositionally biased region" description="Low complexity" evidence="1">
    <location>
        <begin position="158"/>
        <end position="175"/>
    </location>
</feature>
<evidence type="ECO:0000313" key="4">
    <source>
        <dbReference type="Proteomes" id="UP001375240"/>
    </source>
</evidence>
<accession>A0AAV9UWJ5</accession>
<feature type="compositionally biased region" description="Acidic residues" evidence="1">
    <location>
        <begin position="63"/>
        <end position="73"/>
    </location>
</feature>
<sequence length="272" mass="29463">MKVSVQFFAAFLLAATSVSAGPLGRRAHPGESGVSHPESALAAPVAAAASPFPTLKPSPTEGTGEEEAEEEEELEKRQNPNFNPKEGFIRGAQRSGANSTQIAFLQGVPEETFQKLFTMDRKINQAFRALNNLTVPDLAALPTNNPNPPNRTRPPRPTGTGSQTRPPRPTGTSGARRPRRTPKEAFIRFAQRKGVSAEQLAALQARPDADFEFKGLGIKETFVKESTLLGDNARLTFFQNTVPQALYDELTKLEDTARAAFKSLRNGVAPTL</sequence>
<reference evidence="3 4" key="1">
    <citation type="submission" date="2019-10" db="EMBL/GenBank/DDBJ databases">
        <authorList>
            <person name="Palmer J.M."/>
        </authorList>
    </citation>
    <scope>NUCLEOTIDE SEQUENCE [LARGE SCALE GENOMIC DNA]</scope>
    <source>
        <strain evidence="3 4">TWF696</strain>
    </source>
</reference>
<feature type="region of interest" description="Disordered" evidence="1">
    <location>
        <begin position="21"/>
        <end position="94"/>
    </location>
</feature>
<dbReference type="AlphaFoldDB" id="A0AAV9UWJ5"/>
<keyword evidence="2" id="KW-0732">Signal</keyword>
<organism evidence="3 4">
    <name type="scientific">Orbilia brochopaga</name>
    <dbReference type="NCBI Taxonomy" id="3140254"/>
    <lineage>
        <taxon>Eukaryota</taxon>
        <taxon>Fungi</taxon>
        <taxon>Dikarya</taxon>
        <taxon>Ascomycota</taxon>
        <taxon>Pezizomycotina</taxon>
        <taxon>Orbiliomycetes</taxon>
        <taxon>Orbiliales</taxon>
        <taxon>Orbiliaceae</taxon>
        <taxon>Orbilia</taxon>
    </lineage>
</organism>
<feature type="chain" id="PRO_5043776731" evidence="2">
    <location>
        <begin position="21"/>
        <end position="272"/>
    </location>
</feature>
<feature type="region of interest" description="Disordered" evidence="1">
    <location>
        <begin position="138"/>
        <end position="182"/>
    </location>
</feature>
<gene>
    <name evidence="3" type="ORF">TWF696_006515</name>
</gene>
<proteinExistence type="predicted"/>
<dbReference type="Proteomes" id="UP001375240">
    <property type="component" value="Unassembled WGS sequence"/>
</dbReference>
<dbReference type="EMBL" id="JAVHNQ010000004">
    <property type="protein sequence ID" value="KAK6350281.1"/>
    <property type="molecule type" value="Genomic_DNA"/>
</dbReference>